<comment type="similarity">
    <text evidence="1">Belongs to the short-chain dehydrogenases/reductases (SDR) family.</text>
</comment>
<evidence type="ECO:0000313" key="4">
    <source>
        <dbReference type="EMBL" id="KAL2783330.1"/>
    </source>
</evidence>
<name>A0ABR4FJA7_9EURO</name>
<evidence type="ECO:0000313" key="5">
    <source>
        <dbReference type="Proteomes" id="UP001610563"/>
    </source>
</evidence>
<dbReference type="SUPFAM" id="SSF51735">
    <property type="entry name" value="NAD(P)-binding Rossmann-fold domains"/>
    <property type="match status" value="1"/>
</dbReference>
<dbReference type="Gene3D" id="3.40.50.720">
    <property type="entry name" value="NAD(P)-binding Rossmann-like Domain"/>
    <property type="match status" value="1"/>
</dbReference>
<evidence type="ECO:0000256" key="1">
    <source>
        <dbReference type="ARBA" id="ARBA00006484"/>
    </source>
</evidence>
<sequence>MTRPSHPHSDPFHLHSKVALLTGGSRGIGAAIAIELAKRGAKVVVNYAHSHEDAQEAVHHIKHHHHGEVVAIKTDVGDPHSLKKLLQATCAHFGHVDIVSSNAELHSVGHFKNVTPEFLAHKAFCHLREKGRIILTASHKGHHKRSVNSACKGAIDGLVQSFVIDCGDKKTTVGAVALGAIKKHNSKEHDPERHHLADEEVEQSPSKGLHPHRLGHAGDVACVVAFPACDAAEWVSGEIIGVDEGALHYDRRSESDHAAYKIL</sequence>
<dbReference type="PRINTS" id="PR00081">
    <property type="entry name" value="GDHRDH"/>
</dbReference>
<dbReference type="InterPro" id="IPR002347">
    <property type="entry name" value="SDR_fam"/>
</dbReference>
<feature type="compositionally biased region" description="Basic and acidic residues" evidence="3">
    <location>
        <begin position="187"/>
        <end position="198"/>
    </location>
</feature>
<keyword evidence="2" id="KW-0560">Oxidoreductase</keyword>
<reference evidence="4 5" key="1">
    <citation type="submission" date="2024-07" db="EMBL/GenBank/DDBJ databases">
        <title>Section-level genome sequencing and comparative genomics of Aspergillus sections Usti and Cavernicolus.</title>
        <authorList>
            <consortium name="Lawrence Berkeley National Laboratory"/>
            <person name="Nybo J.L."/>
            <person name="Vesth T.C."/>
            <person name="Theobald S."/>
            <person name="Frisvad J.C."/>
            <person name="Larsen T.O."/>
            <person name="Kjaerboelling I."/>
            <person name="Rothschild-Mancinelli K."/>
            <person name="Lyhne E.K."/>
            <person name="Kogle M.E."/>
            <person name="Barry K."/>
            <person name="Clum A."/>
            <person name="Na H."/>
            <person name="Ledsgaard L."/>
            <person name="Lin J."/>
            <person name="Lipzen A."/>
            <person name="Kuo A."/>
            <person name="Riley R."/>
            <person name="Mondo S."/>
            <person name="Labutti K."/>
            <person name="Haridas S."/>
            <person name="Pangalinan J."/>
            <person name="Salamov A.A."/>
            <person name="Simmons B.A."/>
            <person name="Magnuson J.K."/>
            <person name="Chen J."/>
            <person name="Drula E."/>
            <person name="Henrissat B."/>
            <person name="Wiebenga A."/>
            <person name="Lubbers R.J."/>
            <person name="Gomes A.C."/>
            <person name="Makela M.R."/>
            <person name="Stajich J."/>
            <person name="Grigoriev I.V."/>
            <person name="Mortensen U.H."/>
            <person name="De Vries R.P."/>
            <person name="Baker S.E."/>
            <person name="Andersen M.R."/>
        </authorList>
    </citation>
    <scope>NUCLEOTIDE SEQUENCE [LARGE SCALE GENOMIC DNA]</scope>
    <source>
        <strain evidence="4 5">CBS 209.92</strain>
    </source>
</reference>
<evidence type="ECO:0000256" key="3">
    <source>
        <dbReference type="SAM" id="MobiDB-lite"/>
    </source>
</evidence>
<dbReference type="Proteomes" id="UP001610563">
    <property type="component" value="Unassembled WGS sequence"/>
</dbReference>
<evidence type="ECO:0000256" key="2">
    <source>
        <dbReference type="ARBA" id="ARBA00023002"/>
    </source>
</evidence>
<proteinExistence type="inferred from homology"/>
<dbReference type="Pfam" id="PF00106">
    <property type="entry name" value="adh_short"/>
    <property type="match status" value="1"/>
</dbReference>
<organism evidence="4 5">
    <name type="scientific">Aspergillus keveii</name>
    <dbReference type="NCBI Taxonomy" id="714993"/>
    <lineage>
        <taxon>Eukaryota</taxon>
        <taxon>Fungi</taxon>
        <taxon>Dikarya</taxon>
        <taxon>Ascomycota</taxon>
        <taxon>Pezizomycotina</taxon>
        <taxon>Eurotiomycetes</taxon>
        <taxon>Eurotiomycetidae</taxon>
        <taxon>Eurotiales</taxon>
        <taxon>Aspergillaceae</taxon>
        <taxon>Aspergillus</taxon>
        <taxon>Aspergillus subgen. Nidulantes</taxon>
    </lineage>
</organism>
<accession>A0ABR4FJA7</accession>
<keyword evidence="5" id="KW-1185">Reference proteome</keyword>
<feature type="region of interest" description="Disordered" evidence="3">
    <location>
        <begin position="184"/>
        <end position="210"/>
    </location>
</feature>
<dbReference type="PANTHER" id="PTHR48107:SF7">
    <property type="entry name" value="RE15974P"/>
    <property type="match status" value="1"/>
</dbReference>
<dbReference type="InterPro" id="IPR036291">
    <property type="entry name" value="NAD(P)-bd_dom_sf"/>
</dbReference>
<comment type="caution">
    <text evidence="4">The sequence shown here is derived from an EMBL/GenBank/DDBJ whole genome shotgun (WGS) entry which is preliminary data.</text>
</comment>
<protein>
    <submittedName>
        <fullName evidence="4">Hydroxysteroid dehydrogenase</fullName>
    </submittedName>
</protein>
<gene>
    <name evidence="4" type="ORF">BJX66DRAFT_349516</name>
</gene>
<dbReference type="PANTHER" id="PTHR48107">
    <property type="entry name" value="NADPH-DEPENDENT ALDEHYDE REDUCTASE-LIKE PROTEIN, CHLOROPLASTIC-RELATED"/>
    <property type="match status" value="1"/>
</dbReference>
<dbReference type="EMBL" id="JBFTWV010000245">
    <property type="protein sequence ID" value="KAL2783330.1"/>
    <property type="molecule type" value="Genomic_DNA"/>
</dbReference>